<dbReference type="EMBL" id="KV784354">
    <property type="protein sequence ID" value="OEU21559.1"/>
    <property type="molecule type" value="Genomic_DNA"/>
</dbReference>
<keyword evidence="1" id="KW-0808">Transferase</keyword>
<dbReference type="Proteomes" id="UP000095751">
    <property type="component" value="Unassembled WGS sequence"/>
</dbReference>
<dbReference type="InterPro" id="IPR002498">
    <property type="entry name" value="PInositol-4-P-4/5-kinase_core"/>
</dbReference>
<protein>
    <submittedName>
        <fullName evidence="3">SAICAR synthase-like protein</fullName>
    </submittedName>
</protein>
<evidence type="ECO:0000313" key="3">
    <source>
        <dbReference type="EMBL" id="OEU21559.1"/>
    </source>
</evidence>
<feature type="domain" description="PIPK" evidence="2">
    <location>
        <begin position="1"/>
        <end position="286"/>
    </location>
</feature>
<reference evidence="3 4" key="1">
    <citation type="submission" date="2016-09" db="EMBL/GenBank/DDBJ databases">
        <title>Extensive genetic diversity and differential bi-allelic expression allows diatom success in the polar Southern Ocean.</title>
        <authorList>
            <consortium name="DOE Joint Genome Institute"/>
            <person name="Mock T."/>
            <person name="Otillar R.P."/>
            <person name="Strauss J."/>
            <person name="Dupont C."/>
            <person name="Frickenhaus S."/>
            <person name="Maumus F."/>
            <person name="Mcmullan M."/>
            <person name="Sanges R."/>
            <person name="Schmutz J."/>
            <person name="Toseland A."/>
            <person name="Valas R."/>
            <person name="Veluchamy A."/>
            <person name="Ward B.J."/>
            <person name="Allen A."/>
            <person name="Barry K."/>
            <person name="Falciatore A."/>
            <person name="Ferrante M."/>
            <person name="Fortunato A.E."/>
            <person name="Gloeckner G."/>
            <person name="Gruber A."/>
            <person name="Hipkin R."/>
            <person name="Janech M."/>
            <person name="Kroth P."/>
            <person name="Leese F."/>
            <person name="Lindquist E."/>
            <person name="Lyon B.R."/>
            <person name="Martin J."/>
            <person name="Mayer C."/>
            <person name="Parker M."/>
            <person name="Quesneville H."/>
            <person name="Raymond J."/>
            <person name="Uhlig C."/>
            <person name="Valentin K.U."/>
            <person name="Worden A.Z."/>
            <person name="Armbrust E.V."/>
            <person name="Bowler C."/>
            <person name="Green B."/>
            <person name="Moulton V."/>
            <person name="Van Oosterhout C."/>
            <person name="Grigoriev I."/>
        </authorList>
    </citation>
    <scope>NUCLEOTIDE SEQUENCE [LARGE SCALE GENOMIC DNA]</scope>
    <source>
        <strain evidence="3 4">CCMP1102</strain>
    </source>
</reference>
<accession>A0A1E7FTS8</accession>
<dbReference type="GO" id="GO:0016308">
    <property type="term" value="F:1-phosphatidylinositol-4-phosphate 5-kinase activity"/>
    <property type="evidence" value="ECO:0007669"/>
    <property type="project" value="TreeGrafter"/>
</dbReference>
<evidence type="ECO:0000313" key="4">
    <source>
        <dbReference type="Proteomes" id="UP000095751"/>
    </source>
</evidence>
<name>A0A1E7FTS8_9STRA</name>
<dbReference type="SMART" id="SM00330">
    <property type="entry name" value="PIPKc"/>
    <property type="match status" value="1"/>
</dbReference>
<dbReference type="KEGG" id="fcy:FRACYDRAFT_149903"/>
<feature type="non-terminal residue" evidence="3">
    <location>
        <position position="1"/>
    </location>
</feature>
<evidence type="ECO:0000259" key="2">
    <source>
        <dbReference type="PROSITE" id="PS51455"/>
    </source>
</evidence>
<dbReference type="InterPro" id="IPR027483">
    <property type="entry name" value="PInositol-4-P-4/5-kinase_C_sf"/>
</dbReference>
<dbReference type="PANTHER" id="PTHR23086">
    <property type="entry name" value="PHOSPHATIDYLINOSITOL-4-PHOSPHATE 5-KINASE"/>
    <property type="match status" value="1"/>
</dbReference>
<feature type="non-terminal residue" evidence="3">
    <location>
        <position position="287"/>
    </location>
</feature>
<keyword evidence="1" id="KW-0418">Kinase</keyword>
<dbReference type="InterPro" id="IPR027484">
    <property type="entry name" value="PInositol-4-P-5-kinase_N"/>
</dbReference>
<dbReference type="GO" id="GO:0005524">
    <property type="term" value="F:ATP binding"/>
    <property type="evidence" value="ECO:0007669"/>
    <property type="project" value="UniProtKB-UniRule"/>
</dbReference>
<dbReference type="PROSITE" id="PS51455">
    <property type="entry name" value="PIPK"/>
    <property type="match status" value="1"/>
</dbReference>
<dbReference type="SUPFAM" id="SSF56104">
    <property type="entry name" value="SAICAR synthase-like"/>
    <property type="match status" value="1"/>
</dbReference>
<keyword evidence="1" id="KW-0067">ATP-binding</keyword>
<gene>
    <name evidence="3" type="ORF">FRACYDRAFT_149903</name>
</gene>
<dbReference type="InterPro" id="IPR023610">
    <property type="entry name" value="PInositol-4/5-P-5/4-kinase"/>
</dbReference>
<dbReference type="Gene3D" id="3.30.800.10">
    <property type="entry name" value="Phosphatidylinositol Phosphate Kinase II Beta"/>
    <property type="match status" value="1"/>
</dbReference>
<dbReference type="CDD" id="cd00139">
    <property type="entry name" value="PIPKc"/>
    <property type="match status" value="1"/>
</dbReference>
<dbReference type="Gene3D" id="3.30.810.10">
    <property type="entry name" value="2-Layer Sandwich"/>
    <property type="match status" value="1"/>
</dbReference>
<dbReference type="OrthoDB" id="2129491at2759"/>
<dbReference type="Pfam" id="PF01504">
    <property type="entry name" value="PIP5K"/>
    <property type="match status" value="1"/>
</dbReference>
<dbReference type="GO" id="GO:0046854">
    <property type="term" value="P:phosphatidylinositol phosphate biosynthetic process"/>
    <property type="evidence" value="ECO:0007669"/>
    <property type="project" value="TreeGrafter"/>
</dbReference>
<keyword evidence="4" id="KW-1185">Reference proteome</keyword>
<dbReference type="AlphaFoldDB" id="A0A1E7FTS8"/>
<proteinExistence type="predicted"/>
<organism evidence="3 4">
    <name type="scientific">Fragilariopsis cylindrus CCMP1102</name>
    <dbReference type="NCBI Taxonomy" id="635003"/>
    <lineage>
        <taxon>Eukaryota</taxon>
        <taxon>Sar</taxon>
        <taxon>Stramenopiles</taxon>
        <taxon>Ochrophyta</taxon>
        <taxon>Bacillariophyta</taxon>
        <taxon>Bacillariophyceae</taxon>
        <taxon>Bacillariophycidae</taxon>
        <taxon>Bacillariales</taxon>
        <taxon>Bacillariaceae</taxon>
        <taxon>Fragilariopsis</taxon>
    </lineage>
</organism>
<dbReference type="InParanoid" id="A0A1E7FTS8"/>
<evidence type="ECO:0000256" key="1">
    <source>
        <dbReference type="PROSITE-ProRule" id="PRU00781"/>
    </source>
</evidence>
<dbReference type="PANTHER" id="PTHR23086:SF8">
    <property type="entry name" value="PHOSPHATIDYLINOSITOL 5-PHOSPHATE 4-KINASE, ISOFORM A"/>
    <property type="match status" value="1"/>
</dbReference>
<sequence length="287" mass="31956">VSFQSNSKGAARSGGIFFFTKDGAYMIKTIPNREKNTLLQILPKYHEHMKRYGRSSLLTRFCGMYEKEYTFIVMNAVFPPEANKFISERFDLKGSTVGREVSEEELKSKGSQAVLKDLDLCREHYSDAAAAVGGFTIGATAKAALLSQLRKDVKLLIDCQVMDYSLLVGIILERLEGPSTTGTAAANTNNKKILITVDTIVTYPMPYYGSGICGVDGGQFSVMHGKRKGHRAIYYMGLIDFLQPWSTRKVFERKLKGLAGYDTTAISAVTPEEYATRFLDFLDQNIN</sequence>
<keyword evidence="1" id="KW-0547">Nucleotide-binding</keyword>
<dbReference type="GO" id="GO:0005886">
    <property type="term" value="C:plasma membrane"/>
    <property type="evidence" value="ECO:0007669"/>
    <property type="project" value="TreeGrafter"/>
</dbReference>